<evidence type="ECO:0000313" key="5">
    <source>
        <dbReference type="Proteomes" id="UP001162060"/>
    </source>
</evidence>
<dbReference type="Proteomes" id="UP001162060">
    <property type="component" value="Unassembled WGS sequence"/>
</dbReference>
<evidence type="ECO:0000256" key="2">
    <source>
        <dbReference type="SAM" id="MobiDB-lite"/>
    </source>
</evidence>
<reference evidence="4" key="1">
    <citation type="submission" date="2024-01" db="EMBL/GenBank/DDBJ databases">
        <authorList>
            <person name="Webb A."/>
        </authorList>
    </citation>
    <scope>NUCLEOTIDE SEQUENCE</scope>
    <source>
        <strain evidence="4">Pm1</strain>
    </source>
</reference>
<feature type="compositionally biased region" description="Basic and acidic residues" evidence="2">
    <location>
        <begin position="822"/>
        <end position="837"/>
    </location>
</feature>
<dbReference type="PANTHER" id="PTHR15128:SF0">
    <property type="entry name" value="SCL-INTERRUPTING LOCUS PROTEIN"/>
    <property type="match status" value="1"/>
</dbReference>
<evidence type="ECO:0000259" key="3">
    <source>
        <dbReference type="Pfam" id="PF15253"/>
    </source>
</evidence>
<feature type="compositionally biased region" description="Low complexity" evidence="2">
    <location>
        <begin position="805"/>
        <end position="814"/>
    </location>
</feature>
<dbReference type="EMBL" id="CAKLBY020000066">
    <property type="protein sequence ID" value="CAK7922496.1"/>
    <property type="molecule type" value="Genomic_DNA"/>
</dbReference>
<protein>
    <recommendedName>
        <fullName evidence="3">STIL N-terminal domain-containing protein</fullName>
    </recommendedName>
</protein>
<evidence type="ECO:0000256" key="1">
    <source>
        <dbReference type="SAM" id="Coils"/>
    </source>
</evidence>
<organism evidence="4 5">
    <name type="scientific">Peronospora matthiolae</name>
    <dbReference type="NCBI Taxonomy" id="2874970"/>
    <lineage>
        <taxon>Eukaryota</taxon>
        <taxon>Sar</taxon>
        <taxon>Stramenopiles</taxon>
        <taxon>Oomycota</taxon>
        <taxon>Peronosporomycetes</taxon>
        <taxon>Peronosporales</taxon>
        <taxon>Peronosporaceae</taxon>
        <taxon>Peronospora</taxon>
    </lineage>
</organism>
<feature type="coiled-coil region" evidence="1">
    <location>
        <begin position="618"/>
        <end position="645"/>
    </location>
</feature>
<dbReference type="GO" id="GO:0005815">
    <property type="term" value="C:microtubule organizing center"/>
    <property type="evidence" value="ECO:0007669"/>
    <property type="project" value="TreeGrafter"/>
</dbReference>
<accession>A0AAV1TLR2</accession>
<dbReference type="Pfam" id="PF15253">
    <property type="entry name" value="STIL_N"/>
    <property type="match status" value="1"/>
</dbReference>
<feature type="region of interest" description="Disordered" evidence="2">
    <location>
        <begin position="1"/>
        <end position="75"/>
    </location>
</feature>
<gene>
    <name evidence="4" type="ORF">PM001_LOCUS7667</name>
</gene>
<dbReference type="GO" id="GO:0071539">
    <property type="term" value="P:protein localization to centrosome"/>
    <property type="evidence" value="ECO:0007669"/>
    <property type="project" value="TreeGrafter"/>
</dbReference>
<dbReference type="GO" id="GO:0031023">
    <property type="term" value="P:microtubule organizing center organization"/>
    <property type="evidence" value="ECO:0007669"/>
    <property type="project" value="TreeGrafter"/>
</dbReference>
<comment type="caution">
    <text evidence="4">The sequence shown here is derived from an EMBL/GenBank/DDBJ whole genome shotgun (WGS) entry which is preliminary data.</text>
</comment>
<proteinExistence type="predicted"/>
<dbReference type="GO" id="GO:0007052">
    <property type="term" value="P:mitotic spindle organization"/>
    <property type="evidence" value="ECO:0007669"/>
    <property type="project" value="TreeGrafter"/>
</dbReference>
<dbReference type="InterPro" id="IPR057731">
    <property type="entry name" value="STIL_N"/>
</dbReference>
<feature type="compositionally biased region" description="Polar residues" evidence="2">
    <location>
        <begin position="492"/>
        <end position="506"/>
    </location>
</feature>
<name>A0AAV1TLR2_9STRA</name>
<dbReference type="GO" id="GO:0007224">
    <property type="term" value="P:smoothened signaling pathway"/>
    <property type="evidence" value="ECO:0007669"/>
    <property type="project" value="TreeGrafter"/>
</dbReference>
<feature type="domain" description="STIL N-terminal" evidence="3">
    <location>
        <begin position="260"/>
        <end position="418"/>
    </location>
</feature>
<sequence>MRSHGLFAQFDDELQDSDQTISPSVRRPQPRARLFAVADATNSSSSDRARPSRRRFPTSAFFSDTTDDDVSRPTSGLMDHSIGSYSRFSNRRRSKGWQNSASHGLRLRVDAVQFPVTRSVLWDRRRLSDTPVIVSLEHVLPQFSVSAEALKEIYKLCRENKRGTLHRSGAVLCFLHGEATSPRIKRVRLEGVKLKKEDACAAGTWCIPVYLVAAKNALGQTQENYVSTIASALNSYRDDYVDSLSSKLQPKLLVSQLSPHAAQLDFQLECVASPVLFEFSLIRNLPLLMTPLAASLSKREFSTQTGSLRSGYLTLDQTRKAVPLLKVDPLVSQQPLVGVWVYGVHIDDAWNEEAARRQLADPLLYFACIGYLMSETIKERVGPRMNTFLVALYPADNSDTDSTVGLLPRFFECAFSESLSLSTRLLPLELFSQRRSCFVGVSKFSSDLELTLSAAPTSEWKAAACQANIPAIVYTKEGESAGPCEPQLSACSTSRNSLPRSQNKSQCIDDEDEHKSMTRGWTVTSDAIRKTAVPDPDAQSQTGVQGEKETCNRTFVSDSETHTAMPPNALHDATCTQVAERIPCLTTPDKTNDAAQRDRVDKSPSNNRSCCKTQQLLTIQHQQILENQQRQLHEMQEQIVQMRRILNVTHNGTKRGVLSTSSADDGYVSDASTSGTGAVANVFNVTGTSSRHENHHLGSQFPVVSTTPRRSCNGSFLDEWSICTRDNDVDMQERGNKDLSLSSLSLSSISCDSAADLSSLPSSLVGEQHSAFSSTRNRKRTLDSEQVDVYTQALDQSQLPKSDTDAGNDNTAAAQVDDTNAEVDKSSGNEFDVHDGADSITGASNISVDKVDGDLDEQAFSIIGKSGMGSVGYNEDSPAKAVERLLLPDTYLRKVGGFVDHHGGCFTTPPLDFHSFCVPRIKFLSETPEFDSDDEEIRLIEQKYTRLMAASQR</sequence>
<feature type="region of interest" description="Disordered" evidence="2">
    <location>
        <begin position="587"/>
        <end position="608"/>
    </location>
</feature>
<feature type="region of interest" description="Disordered" evidence="2">
    <location>
        <begin position="792"/>
        <end position="838"/>
    </location>
</feature>
<dbReference type="PANTHER" id="PTHR15128">
    <property type="entry name" value="TAL1 SCL INTERRUPTING LOCUS"/>
    <property type="match status" value="1"/>
</dbReference>
<dbReference type="AlphaFoldDB" id="A0AAV1TLR2"/>
<dbReference type="InterPro" id="IPR026123">
    <property type="entry name" value="STIL"/>
</dbReference>
<feature type="region of interest" description="Disordered" evidence="2">
    <location>
        <begin position="492"/>
        <end position="512"/>
    </location>
</feature>
<evidence type="ECO:0000313" key="4">
    <source>
        <dbReference type="EMBL" id="CAK7922496.1"/>
    </source>
</evidence>
<feature type="compositionally biased region" description="Basic and acidic residues" evidence="2">
    <location>
        <begin position="590"/>
        <end position="602"/>
    </location>
</feature>
<keyword evidence="1" id="KW-0175">Coiled coil</keyword>